<proteinExistence type="inferred from homology"/>
<accession>A0A1X6Z2E0</accession>
<dbReference type="GO" id="GO:0160237">
    <property type="term" value="F:D-Ala-D-Ala dipeptidase activity"/>
    <property type="evidence" value="ECO:0007669"/>
    <property type="project" value="UniProtKB-EC"/>
</dbReference>
<keyword evidence="5 9" id="KW-0862">Zinc</keyword>
<evidence type="ECO:0000256" key="5">
    <source>
        <dbReference type="ARBA" id="ARBA00022833"/>
    </source>
</evidence>
<name>A0A1X6Z2E0_9RHOB</name>
<dbReference type="PANTHER" id="PTHR43126:SF2">
    <property type="entry name" value="D-ALANYL-D-ALANINE DIPEPTIDASE"/>
    <property type="match status" value="1"/>
</dbReference>
<evidence type="ECO:0000313" key="12">
    <source>
        <dbReference type="Proteomes" id="UP000193061"/>
    </source>
</evidence>
<evidence type="ECO:0000256" key="9">
    <source>
        <dbReference type="HAMAP-Rule" id="MF_01924"/>
    </source>
</evidence>
<reference evidence="11 12" key="1">
    <citation type="submission" date="2017-03" db="EMBL/GenBank/DDBJ databases">
        <authorList>
            <person name="Afonso C.L."/>
            <person name="Miller P.J."/>
            <person name="Scott M.A."/>
            <person name="Spackman E."/>
            <person name="Goraichik I."/>
            <person name="Dimitrov K.M."/>
            <person name="Suarez D.L."/>
            <person name="Swayne D.E."/>
        </authorList>
    </citation>
    <scope>NUCLEOTIDE SEQUENCE [LARGE SCALE GENOMIC DNA]</scope>
    <source>
        <strain evidence="11 12">CECT 7450</strain>
    </source>
</reference>
<dbReference type="GO" id="GO:0071555">
    <property type="term" value="P:cell wall organization"/>
    <property type="evidence" value="ECO:0007669"/>
    <property type="project" value="UniProtKB-KW"/>
</dbReference>
<protein>
    <recommendedName>
        <fullName evidence="9 10">D-alanyl-D-alanine dipeptidase</fullName>
        <shortName evidence="9 10">D-Ala-D-Ala dipeptidase</shortName>
        <ecNumber evidence="9 10">3.4.13.22</ecNumber>
    </recommendedName>
</protein>
<keyword evidence="6 9" id="KW-0224">Dipeptidase</keyword>
<evidence type="ECO:0000256" key="4">
    <source>
        <dbReference type="ARBA" id="ARBA00022801"/>
    </source>
</evidence>
<evidence type="ECO:0000256" key="10">
    <source>
        <dbReference type="PIRNR" id="PIRNR026671"/>
    </source>
</evidence>
<keyword evidence="4 9" id="KW-0378">Hydrolase</keyword>
<dbReference type="RefSeq" id="WP_085805370.1">
    <property type="nucleotide sequence ID" value="NZ_FWFX01000005.1"/>
</dbReference>
<dbReference type="GO" id="GO:0008270">
    <property type="term" value="F:zinc ion binding"/>
    <property type="evidence" value="ECO:0007669"/>
    <property type="project" value="UniProtKB-UniRule"/>
</dbReference>
<comment type="cofactor">
    <cofactor evidence="9">
        <name>Zn(2+)</name>
        <dbReference type="ChEBI" id="CHEBI:29105"/>
    </cofactor>
    <text evidence="9">Binds 1 zinc ion per subunit.</text>
</comment>
<dbReference type="HAMAP" id="MF_01924">
    <property type="entry name" value="A_A_dipeptidase"/>
    <property type="match status" value="1"/>
</dbReference>
<dbReference type="EMBL" id="FWFX01000005">
    <property type="protein sequence ID" value="SLN38484.1"/>
    <property type="molecule type" value="Genomic_DNA"/>
</dbReference>
<dbReference type="Proteomes" id="UP000193061">
    <property type="component" value="Unassembled WGS sequence"/>
</dbReference>
<dbReference type="AlphaFoldDB" id="A0A1X6Z2E0"/>
<dbReference type="Gene3D" id="3.30.1380.10">
    <property type="match status" value="1"/>
</dbReference>
<dbReference type="GO" id="GO:0008237">
    <property type="term" value="F:metallopeptidase activity"/>
    <property type="evidence" value="ECO:0007669"/>
    <property type="project" value="UniProtKB-KW"/>
</dbReference>
<feature type="binding site" evidence="9">
    <location>
        <position position="139"/>
    </location>
    <ligand>
        <name>Zn(2+)</name>
        <dbReference type="ChEBI" id="CHEBI:29105"/>
        <note>catalytic</note>
    </ligand>
</feature>
<evidence type="ECO:0000256" key="7">
    <source>
        <dbReference type="ARBA" id="ARBA00023049"/>
    </source>
</evidence>
<organism evidence="11 12">
    <name type="scientific">Roseovarius albus</name>
    <dbReference type="NCBI Taxonomy" id="1247867"/>
    <lineage>
        <taxon>Bacteria</taxon>
        <taxon>Pseudomonadati</taxon>
        <taxon>Pseudomonadota</taxon>
        <taxon>Alphaproteobacteria</taxon>
        <taxon>Rhodobacterales</taxon>
        <taxon>Roseobacteraceae</taxon>
        <taxon>Roseovarius</taxon>
    </lineage>
</organism>
<evidence type="ECO:0000256" key="1">
    <source>
        <dbReference type="ARBA" id="ARBA00001362"/>
    </source>
</evidence>
<evidence type="ECO:0000256" key="2">
    <source>
        <dbReference type="ARBA" id="ARBA00022670"/>
    </source>
</evidence>
<feature type="binding site" evidence="9">
    <location>
        <position position="132"/>
    </location>
    <ligand>
        <name>Zn(2+)</name>
        <dbReference type="ChEBI" id="CHEBI:29105"/>
        <note>catalytic</note>
    </ligand>
</feature>
<feature type="binding site" evidence="9">
    <location>
        <position position="198"/>
    </location>
    <ligand>
        <name>Zn(2+)</name>
        <dbReference type="ChEBI" id="CHEBI:29105"/>
        <note>catalytic</note>
    </ligand>
</feature>
<dbReference type="InterPro" id="IPR009045">
    <property type="entry name" value="Zn_M74/Hedgehog-like"/>
</dbReference>
<dbReference type="SUPFAM" id="SSF55166">
    <property type="entry name" value="Hedgehog/DD-peptidase"/>
    <property type="match status" value="1"/>
</dbReference>
<dbReference type="PANTHER" id="PTHR43126">
    <property type="entry name" value="D-ALANYL-D-ALANINE DIPEPTIDASE"/>
    <property type="match status" value="1"/>
</dbReference>
<dbReference type="Pfam" id="PF01427">
    <property type="entry name" value="Peptidase_M15"/>
    <property type="match status" value="1"/>
</dbReference>
<evidence type="ECO:0000313" key="11">
    <source>
        <dbReference type="EMBL" id="SLN38484.1"/>
    </source>
</evidence>
<dbReference type="InterPro" id="IPR000755">
    <property type="entry name" value="A_A_dipeptidase"/>
</dbReference>
<comment type="function">
    <text evidence="9 10">Catalyzes hydrolysis of the D-alanyl-D-alanine dipeptide.</text>
</comment>
<dbReference type="EC" id="3.4.13.22" evidence="9 10"/>
<evidence type="ECO:0000256" key="6">
    <source>
        <dbReference type="ARBA" id="ARBA00022997"/>
    </source>
</evidence>
<evidence type="ECO:0000256" key="3">
    <source>
        <dbReference type="ARBA" id="ARBA00022723"/>
    </source>
</evidence>
<comment type="catalytic activity">
    <reaction evidence="1 9 10">
        <text>D-alanyl-D-alanine + H2O = 2 D-alanine</text>
        <dbReference type="Rhea" id="RHEA:20661"/>
        <dbReference type="ChEBI" id="CHEBI:15377"/>
        <dbReference type="ChEBI" id="CHEBI:57416"/>
        <dbReference type="ChEBI" id="CHEBI:57822"/>
        <dbReference type="EC" id="3.4.13.22"/>
    </reaction>
</comment>
<gene>
    <name evidence="9 11" type="primary">ddpX</name>
    <name evidence="11" type="ORF">ROA7450_01826</name>
</gene>
<keyword evidence="8 10" id="KW-0961">Cell wall biogenesis/degradation</keyword>
<keyword evidence="2 9" id="KW-0645">Protease</keyword>
<keyword evidence="12" id="KW-1185">Reference proteome</keyword>
<feature type="active site" description="Proton donor/acceptor" evidence="9">
    <location>
        <position position="195"/>
    </location>
</feature>
<dbReference type="GO" id="GO:0006508">
    <property type="term" value="P:proteolysis"/>
    <property type="evidence" value="ECO:0007669"/>
    <property type="project" value="UniProtKB-KW"/>
</dbReference>
<dbReference type="OrthoDB" id="9801430at2"/>
<keyword evidence="7 9" id="KW-0482">Metalloprotease</keyword>
<comment type="similarity">
    <text evidence="9 10">Belongs to the peptidase M15D family.</text>
</comment>
<keyword evidence="3 9" id="KW-0479">Metal-binding</keyword>
<feature type="site" description="Transition state stabilizer" evidence="9">
    <location>
        <position position="83"/>
    </location>
</feature>
<dbReference type="PIRSF" id="PIRSF026671">
    <property type="entry name" value="AA_dipeptidase"/>
    <property type="match status" value="1"/>
</dbReference>
<sequence>MSLEKLMALDWNVAQYISAGTSNEALVPAITCEHWVTHPIYFHNGLENALPEIWVRKGVYDRLVIAAKALPPEYRLVLLDGWRPRSIQQFLFDKVRAEVALANPAMTGEEIDRETLNFAARASSDPVRPSPHITGGAIDVTLSDENGAILDMGSAFDEVSAKSWTAAAVPAGPAERRTHLLKAMQFAGFTNLPSEWWHFDYGNWIWAWYQNLPSAIYGPTTSPPS</sequence>
<evidence type="ECO:0000256" key="8">
    <source>
        <dbReference type="ARBA" id="ARBA00023316"/>
    </source>
</evidence>